<dbReference type="Proteomes" id="UP000000361">
    <property type="component" value="Chromosome 1"/>
</dbReference>
<organism evidence="2 3">
    <name type="scientific">Paracoccus denitrificans (strain Pd 1222)</name>
    <dbReference type="NCBI Taxonomy" id="318586"/>
    <lineage>
        <taxon>Bacteria</taxon>
        <taxon>Pseudomonadati</taxon>
        <taxon>Pseudomonadota</taxon>
        <taxon>Alphaproteobacteria</taxon>
        <taxon>Rhodobacterales</taxon>
        <taxon>Paracoccaceae</taxon>
        <taxon>Paracoccus</taxon>
    </lineage>
</organism>
<dbReference type="HOGENOM" id="CLU_1239179_0_0_5"/>
<keyword evidence="1" id="KW-1133">Transmembrane helix</keyword>
<feature type="transmembrane region" description="Helical" evidence="1">
    <location>
        <begin position="94"/>
        <end position="113"/>
    </location>
</feature>
<name>A1B1D0_PARDP</name>
<sequence>MLHSSGAWIASTAAGGYVAGTLSSTWIGALVLGNKALFSGIGLISAAGIFGAAGGIGASVAGGVGATLTAVGLGGVASYLGIAPVTTFLGLTPFGWAIAGAGTVLAATLGYYFTRKTMWRLNEERQKGGLEPITISQIIREVRLLEVQSMKDILQRLSKERDDVQISANGDEAIVNGQAFSIGKLKYVVNDDASEEIVFITKTGRRQRVLLVKPAGMNPASTS</sequence>
<protein>
    <submittedName>
        <fullName evidence="2">Uncharacterized protein</fullName>
    </submittedName>
</protein>
<dbReference type="EnsemblBacteria" id="ABL69324">
    <property type="protein sequence ID" value="ABL69324"/>
    <property type="gene ID" value="Pden_1219"/>
</dbReference>
<evidence type="ECO:0000256" key="1">
    <source>
        <dbReference type="SAM" id="Phobius"/>
    </source>
</evidence>
<proteinExistence type="predicted"/>
<gene>
    <name evidence="2" type="ordered locus">Pden_1219</name>
</gene>
<feature type="transmembrane region" description="Helical" evidence="1">
    <location>
        <begin position="36"/>
        <end position="53"/>
    </location>
</feature>
<dbReference type="AlphaFoldDB" id="A1B1D0"/>
<evidence type="ECO:0000313" key="2">
    <source>
        <dbReference type="EMBL" id="ABL69324.1"/>
    </source>
</evidence>
<feature type="transmembrane region" description="Helical" evidence="1">
    <location>
        <begin position="7"/>
        <end position="30"/>
    </location>
</feature>
<evidence type="ECO:0000313" key="3">
    <source>
        <dbReference type="Proteomes" id="UP000000361"/>
    </source>
</evidence>
<keyword evidence="3" id="KW-1185">Reference proteome</keyword>
<keyword evidence="1" id="KW-0472">Membrane</keyword>
<reference evidence="3" key="1">
    <citation type="submission" date="2006-12" db="EMBL/GenBank/DDBJ databases">
        <title>Complete sequence of chromosome 1 of Paracoccus denitrificans PD1222.</title>
        <authorList>
            <person name="Copeland A."/>
            <person name="Lucas S."/>
            <person name="Lapidus A."/>
            <person name="Barry K."/>
            <person name="Detter J.C."/>
            <person name="Glavina del Rio T."/>
            <person name="Hammon N."/>
            <person name="Israni S."/>
            <person name="Dalin E."/>
            <person name="Tice H."/>
            <person name="Pitluck S."/>
            <person name="Munk A.C."/>
            <person name="Brettin T."/>
            <person name="Bruce D."/>
            <person name="Han C."/>
            <person name="Tapia R."/>
            <person name="Gilna P."/>
            <person name="Schmutz J."/>
            <person name="Larimer F."/>
            <person name="Land M."/>
            <person name="Hauser L."/>
            <person name="Kyrpides N."/>
            <person name="Lykidis A."/>
            <person name="Spiro S."/>
            <person name="Richardson D.J."/>
            <person name="Moir J.W.B."/>
            <person name="Ferguson S.J."/>
            <person name="van Spanning R.J.M."/>
            <person name="Richardson P."/>
        </authorList>
    </citation>
    <scope>NUCLEOTIDE SEQUENCE [LARGE SCALE GENOMIC DNA]</scope>
    <source>
        <strain evidence="3">Pd 1222</strain>
    </source>
</reference>
<dbReference type="EMBL" id="CP000489">
    <property type="protein sequence ID" value="ABL69324.1"/>
    <property type="molecule type" value="Genomic_DNA"/>
</dbReference>
<feature type="transmembrane region" description="Helical" evidence="1">
    <location>
        <begin position="60"/>
        <end position="82"/>
    </location>
</feature>
<dbReference type="KEGG" id="pde:Pden_1219"/>
<keyword evidence="1" id="KW-0812">Transmembrane</keyword>
<accession>A1B1D0</accession>
<dbReference type="eggNOG" id="ENOG5033JK2">
    <property type="taxonomic scope" value="Bacteria"/>
</dbReference>